<comment type="catalytic activity">
    <reaction evidence="5">
        <text>L-glutaminyl-[peptide chain release factor] + S-adenosyl-L-methionine = N(5)-methyl-L-glutaminyl-[peptide chain release factor] + S-adenosyl-L-homocysteine + H(+)</text>
        <dbReference type="Rhea" id="RHEA:42896"/>
        <dbReference type="Rhea" id="RHEA-COMP:10271"/>
        <dbReference type="Rhea" id="RHEA-COMP:10272"/>
        <dbReference type="ChEBI" id="CHEBI:15378"/>
        <dbReference type="ChEBI" id="CHEBI:30011"/>
        <dbReference type="ChEBI" id="CHEBI:57856"/>
        <dbReference type="ChEBI" id="CHEBI:59789"/>
        <dbReference type="ChEBI" id="CHEBI:61891"/>
        <dbReference type="EC" id="2.1.1.297"/>
    </reaction>
</comment>
<evidence type="ECO:0000256" key="1">
    <source>
        <dbReference type="ARBA" id="ARBA00012771"/>
    </source>
</evidence>
<evidence type="ECO:0000259" key="6">
    <source>
        <dbReference type="Pfam" id="PF05175"/>
    </source>
</evidence>
<dbReference type="PROSITE" id="PS00092">
    <property type="entry name" value="N6_MTASE"/>
    <property type="match status" value="1"/>
</dbReference>
<proteinExistence type="predicted"/>
<sequence length="264" mass="27672">MEARWIVDEASGTDSDDGLDALVTQRGMAQHDAMVARRLSGEPLQYVLGRWAFRSLDLMVDGRVLIPRPETEVVAGLALVEVDRISAVRGGGQVMVADLGTGSGAIGLSIAAERPVARVWCTDASADALDVARANCAGLGRPARRVTMAEGPWFDALPPAMVRAFDVVVSNPPYVARDDDLPAEVAGWEPSVALLADGSGLADLEVLVDGAGAWLAPGGALVLEMAPDQTAAMADRARTVGYVDVGVHRDLTGRDRALVARLPA</sequence>
<evidence type="ECO:0000256" key="4">
    <source>
        <dbReference type="ARBA" id="ARBA00022691"/>
    </source>
</evidence>
<feature type="domain" description="Methyltransferase small" evidence="6">
    <location>
        <begin position="95"/>
        <end position="178"/>
    </location>
</feature>
<dbReference type="InterPro" id="IPR002052">
    <property type="entry name" value="DNA_methylase_N6_adenine_CS"/>
</dbReference>
<gene>
    <name evidence="7" type="ORF">METZ01_LOCUS126502</name>
</gene>
<keyword evidence="2" id="KW-0489">Methyltransferase</keyword>
<dbReference type="EMBL" id="UINC01017692">
    <property type="protein sequence ID" value="SVA73648.1"/>
    <property type="molecule type" value="Genomic_DNA"/>
</dbReference>
<keyword evidence="3" id="KW-0808">Transferase</keyword>
<dbReference type="Gene3D" id="1.10.8.10">
    <property type="entry name" value="DNA helicase RuvA subunit, C-terminal domain"/>
    <property type="match status" value="1"/>
</dbReference>
<dbReference type="EC" id="2.1.1.297" evidence="1"/>
<name>A0A381Y9D8_9ZZZZ</name>
<evidence type="ECO:0000313" key="7">
    <source>
        <dbReference type="EMBL" id="SVA73648.1"/>
    </source>
</evidence>
<dbReference type="NCBIfam" id="TIGR03534">
    <property type="entry name" value="RF_mod_PrmC"/>
    <property type="match status" value="1"/>
</dbReference>
<dbReference type="Pfam" id="PF05175">
    <property type="entry name" value="MTS"/>
    <property type="match status" value="1"/>
</dbReference>
<dbReference type="GO" id="GO:0003676">
    <property type="term" value="F:nucleic acid binding"/>
    <property type="evidence" value="ECO:0007669"/>
    <property type="project" value="InterPro"/>
</dbReference>
<dbReference type="PANTHER" id="PTHR18895">
    <property type="entry name" value="HEMK METHYLTRANSFERASE"/>
    <property type="match status" value="1"/>
</dbReference>
<dbReference type="InterPro" id="IPR007848">
    <property type="entry name" value="Small_mtfrase_dom"/>
</dbReference>
<keyword evidence="4" id="KW-0949">S-adenosyl-L-methionine</keyword>
<dbReference type="GO" id="GO:0102559">
    <property type="term" value="F:peptide chain release factor N(5)-glutamine methyltransferase activity"/>
    <property type="evidence" value="ECO:0007669"/>
    <property type="project" value="UniProtKB-EC"/>
</dbReference>
<organism evidence="7">
    <name type="scientific">marine metagenome</name>
    <dbReference type="NCBI Taxonomy" id="408172"/>
    <lineage>
        <taxon>unclassified sequences</taxon>
        <taxon>metagenomes</taxon>
        <taxon>ecological metagenomes</taxon>
    </lineage>
</organism>
<accession>A0A381Y9D8</accession>
<dbReference type="InterPro" id="IPR019874">
    <property type="entry name" value="RF_methyltr_PrmC"/>
</dbReference>
<dbReference type="NCBIfam" id="TIGR00536">
    <property type="entry name" value="hemK_fam"/>
    <property type="match status" value="1"/>
</dbReference>
<dbReference type="PANTHER" id="PTHR18895:SF74">
    <property type="entry name" value="MTRF1L RELEASE FACTOR GLUTAMINE METHYLTRANSFERASE"/>
    <property type="match status" value="1"/>
</dbReference>
<dbReference type="SUPFAM" id="SSF53335">
    <property type="entry name" value="S-adenosyl-L-methionine-dependent methyltransferases"/>
    <property type="match status" value="1"/>
</dbReference>
<evidence type="ECO:0000256" key="5">
    <source>
        <dbReference type="ARBA" id="ARBA00048391"/>
    </source>
</evidence>
<dbReference type="InterPro" id="IPR029063">
    <property type="entry name" value="SAM-dependent_MTases_sf"/>
</dbReference>
<dbReference type="InterPro" id="IPR004556">
    <property type="entry name" value="HemK-like"/>
</dbReference>
<dbReference type="AlphaFoldDB" id="A0A381Y9D8"/>
<protein>
    <recommendedName>
        <fullName evidence="1">peptide chain release factor N(5)-glutamine methyltransferase</fullName>
        <ecNumber evidence="1">2.1.1.297</ecNumber>
    </recommendedName>
</protein>
<reference evidence="7" key="1">
    <citation type="submission" date="2018-05" db="EMBL/GenBank/DDBJ databases">
        <authorList>
            <person name="Lanie J.A."/>
            <person name="Ng W.-L."/>
            <person name="Kazmierczak K.M."/>
            <person name="Andrzejewski T.M."/>
            <person name="Davidsen T.M."/>
            <person name="Wayne K.J."/>
            <person name="Tettelin H."/>
            <person name="Glass J.I."/>
            <person name="Rusch D."/>
            <person name="Podicherti R."/>
            <person name="Tsui H.-C.T."/>
            <person name="Winkler M.E."/>
        </authorList>
    </citation>
    <scope>NUCLEOTIDE SEQUENCE</scope>
</reference>
<dbReference type="CDD" id="cd02440">
    <property type="entry name" value="AdoMet_MTases"/>
    <property type="match status" value="1"/>
</dbReference>
<dbReference type="InterPro" id="IPR050320">
    <property type="entry name" value="N5-glutamine_MTase"/>
</dbReference>
<evidence type="ECO:0000256" key="3">
    <source>
        <dbReference type="ARBA" id="ARBA00022679"/>
    </source>
</evidence>
<evidence type="ECO:0000256" key="2">
    <source>
        <dbReference type="ARBA" id="ARBA00022603"/>
    </source>
</evidence>
<dbReference type="GO" id="GO:0032259">
    <property type="term" value="P:methylation"/>
    <property type="evidence" value="ECO:0007669"/>
    <property type="project" value="UniProtKB-KW"/>
</dbReference>
<dbReference type="Gene3D" id="3.40.50.150">
    <property type="entry name" value="Vaccinia Virus protein VP39"/>
    <property type="match status" value="1"/>
</dbReference>